<keyword evidence="2" id="KW-0732">Signal</keyword>
<evidence type="ECO:0000313" key="4">
    <source>
        <dbReference type="Proteomes" id="UP000193920"/>
    </source>
</evidence>
<feature type="region of interest" description="Disordered" evidence="1">
    <location>
        <begin position="203"/>
        <end position="236"/>
    </location>
</feature>
<evidence type="ECO:0000256" key="1">
    <source>
        <dbReference type="SAM" id="MobiDB-lite"/>
    </source>
</evidence>
<name>A0A1Y2DWI3_9FUNG</name>
<gene>
    <name evidence="3" type="ORF">LY90DRAFT_233157</name>
</gene>
<protein>
    <submittedName>
        <fullName evidence="3">Uncharacterized protein</fullName>
    </submittedName>
</protein>
<dbReference type="EMBL" id="MCOG01000056">
    <property type="protein sequence ID" value="ORY63631.1"/>
    <property type="molecule type" value="Genomic_DNA"/>
</dbReference>
<feature type="signal peptide" evidence="2">
    <location>
        <begin position="1"/>
        <end position="20"/>
    </location>
</feature>
<proteinExistence type="predicted"/>
<accession>A0A1Y2DWI3</accession>
<evidence type="ECO:0000313" key="3">
    <source>
        <dbReference type="EMBL" id="ORY63631.1"/>
    </source>
</evidence>
<organism evidence="3 4">
    <name type="scientific">Neocallimastix californiae</name>
    <dbReference type="NCBI Taxonomy" id="1754190"/>
    <lineage>
        <taxon>Eukaryota</taxon>
        <taxon>Fungi</taxon>
        <taxon>Fungi incertae sedis</taxon>
        <taxon>Chytridiomycota</taxon>
        <taxon>Chytridiomycota incertae sedis</taxon>
        <taxon>Neocallimastigomycetes</taxon>
        <taxon>Neocallimastigales</taxon>
        <taxon>Neocallimastigaceae</taxon>
        <taxon>Neocallimastix</taxon>
    </lineage>
</organism>
<feature type="chain" id="PRO_5012598579" evidence="2">
    <location>
        <begin position="21"/>
        <end position="236"/>
    </location>
</feature>
<dbReference type="AlphaFoldDB" id="A0A1Y2DWI3"/>
<keyword evidence="4" id="KW-1185">Reference proteome</keyword>
<sequence length="236" mass="27050">MKSLFFIISLMLTFVNVIKASINYYINNEQKQLITDCFKTNNSLFFNLNLDGSIYFPSSVNPQIKLVCFKGDLENVETNAEIVKSTYPLCNVNSDEYNITECLEYVNSHIIRAYNESFINSISDCFIEKEKAYFYYRELESGQYTYVCLKKTDSRAFEPCVGDGEGRYCNSYYEGTPSKAIDFYNKNLMNAVGGGIPIEVLLPPPSSSSNTNQTSIEKRERRKRSPVTFLHLRPNS</sequence>
<evidence type="ECO:0000256" key="2">
    <source>
        <dbReference type="SAM" id="SignalP"/>
    </source>
</evidence>
<dbReference type="Proteomes" id="UP000193920">
    <property type="component" value="Unassembled WGS sequence"/>
</dbReference>
<reference evidence="3 4" key="1">
    <citation type="submission" date="2016-08" db="EMBL/GenBank/DDBJ databases">
        <title>A Parts List for Fungal Cellulosomes Revealed by Comparative Genomics.</title>
        <authorList>
            <consortium name="DOE Joint Genome Institute"/>
            <person name="Haitjema C.H."/>
            <person name="Gilmore S.P."/>
            <person name="Henske J.K."/>
            <person name="Solomon K.V."/>
            <person name="De Groot R."/>
            <person name="Kuo A."/>
            <person name="Mondo S.J."/>
            <person name="Salamov A.A."/>
            <person name="Labutti K."/>
            <person name="Zhao Z."/>
            <person name="Chiniquy J."/>
            <person name="Barry K."/>
            <person name="Brewer H.M."/>
            <person name="Purvine S.O."/>
            <person name="Wright A.T."/>
            <person name="Boxma B."/>
            <person name="Van Alen T."/>
            <person name="Hackstein J.H."/>
            <person name="Baker S.E."/>
            <person name="Grigoriev I.V."/>
            <person name="O'Malley M.A."/>
        </authorList>
    </citation>
    <scope>NUCLEOTIDE SEQUENCE [LARGE SCALE GENOMIC DNA]</scope>
    <source>
        <strain evidence="3 4">G1</strain>
    </source>
</reference>
<comment type="caution">
    <text evidence="3">The sequence shown here is derived from an EMBL/GenBank/DDBJ whole genome shotgun (WGS) entry which is preliminary data.</text>
</comment>